<evidence type="ECO:0000256" key="4">
    <source>
        <dbReference type="ARBA" id="ARBA00022692"/>
    </source>
</evidence>
<sequence length="425" mass="47662">MQQQHSVHAAPSRHDRWYEKLFLNPVLGHATGLGILIAGAQFLSYQGAPRDENQATTLMLLASIYLISLYLSQHIGRFAGGRALAWTLGTTLLSAGLVITVVLLCRIGYARTSLVVGMGLLLGLQTLSILINRRFRHLKLAVVPSSLVGEMPRTRNVQWRYLARPELGDCRYDGLVVDMHARLDDDWIRFISHCSIAGLPVLDSGKVFEAIQGKVDLTRLKSTDLGSLQPSPVYLSAKRALDLALSVLMLPLIVPVCLVVALLIRLDSPGPALFVQERVGRGNRVFRMYKFRSMRPDDGSKPQFADEDAHRITRLGAFIRKFRIDELPQIFNVLRGDMSLIGPRPEQPGFVERFEQEVPFYSYRHIIRPGITGWAQVAHGYATDTESTRQKVEHDFYYIKNLSLGLDLLILMRTVRTVFTGFGAL</sequence>
<proteinExistence type="inferred from homology"/>
<feature type="transmembrane region" description="Helical" evidence="7">
    <location>
        <begin position="243"/>
        <end position="264"/>
    </location>
</feature>
<dbReference type="Proteomes" id="UP000662703">
    <property type="component" value="Unassembled WGS sequence"/>
</dbReference>
<gene>
    <name evidence="9" type="ORF">Y5W_01889</name>
</gene>
<keyword evidence="3" id="KW-0808">Transferase</keyword>
<evidence type="ECO:0000313" key="10">
    <source>
        <dbReference type="Proteomes" id="UP000662703"/>
    </source>
</evidence>
<name>A0ABS0ARH0_9GAMM</name>
<evidence type="ECO:0000256" key="3">
    <source>
        <dbReference type="ARBA" id="ARBA00022679"/>
    </source>
</evidence>
<dbReference type="Pfam" id="PF02397">
    <property type="entry name" value="Bac_transf"/>
    <property type="match status" value="1"/>
</dbReference>
<evidence type="ECO:0000256" key="6">
    <source>
        <dbReference type="ARBA" id="ARBA00023136"/>
    </source>
</evidence>
<feature type="transmembrane region" description="Helical" evidence="7">
    <location>
        <begin position="83"/>
        <end position="104"/>
    </location>
</feature>
<dbReference type="NCBIfam" id="TIGR03025">
    <property type="entry name" value="EPS_sugtrans"/>
    <property type="match status" value="1"/>
</dbReference>
<evidence type="ECO:0000313" key="9">
    <source>
        <dbReference type="EMBL" id="MBF5056595.1"/>
    </source>
</evidence>
<feature type="transmembrane region" description="Helical" evidence="7">
    <location>
        <begin position="55"/>
        <end position="71"/>
    </location>
</feature>
<dbReference type="InterPro" id="IPR017475">
    <property type="entry name" value="EPS_sugar_tfrase"/>
</dbReference>
<evidence type="ECO:0000256" key="5">
    <source>
        <dbReference type="ARBA" id="ARBA00022989"/>
    </source>
</evidence>
<evidence type="ECO:0000256" key="7">
    <source>
        <dbReference type="SAM" id="Phobius"/>
    </source>
</evidence>
<feature type="domain" description="Bacterial sugar transferase" evidence="8">
    <location>
        <begin position="238"/>
        <end position="419"/>
    </location>
</feature>
<dbReference type="PANTHER" id="PTHR30576">
    <property type="entry name" value="COLANIC BIOSYNTHESIS UDP-GLUCOSE LIPID CARRIER TRANSFERASE"/>
    <property type="match status" value="1"/>
</dbReference>
<keyword evidence="10" id="KW-1185">Reference proteome</keyword>
<protein>
    <recommendedName>
        <fullName evidence="8">Bacterial sugar transferase domain-containing protein</fullName>
    </recommendedName>
</protein>
<keyword evidence="5 7" id="KW-1133">Transmembrane helix</keyword>
<feature type="transmembrane region" description="Helical" evidence="7">
    <location>
        <begin position="21"/>
        <end position="43"/>
    </location>
</feature>
<accession>A0ABS0ARH0</accession>
<reference evidence="9 10" key="1">
    <citation type="submission" date="2012-09" db="EMBL/GenBank/DDBJ databases">
        <title>Genome Sequence of alkane-degrading Bacterium Alcanivorax sp. 521-1.</title>
        <authorList>
            <person name="Lai Q."/>
            <person name="Shao Z."/>
        </authorList>
    </citation>
    <scope>NUCLEOTIDE SEQUENCE [LARGE SCALE GENOMIC DNA]</scope>
    <source>
        <strain evidence="9 10">521-1</strain>
    </source>
</reference>
<comment type="caution">
    <text evidence="9">The sequence shown here is derived from an EMBL/GenBank/DDBJ whole genome shotgun (WGS) entry which is preliminary data.</text>
</comment>
<feature type="transmembrane region" description="Helical" evidence="7">
    <location>
        <begin position="110"/>
        <end position="131"/>
    </location>
</feature>
<keyword evidence="4 7" id="KW-0812">Transmembrane</keyword>
<dbReference type="PANTHER" id="PTHR30576:SF0">
    <property type="entry name" value="UNDECAPRENYL-PHOSPHATE N-ACETYLGALACTOSAMINYL 1-PHOSPHATE TRANSFERASE-RELATED"/>
    <property type="match status" value="1"/>
</dbReference>
<dbReference type="RefSeq" id="WP_194865045.1">
    <property type="nucleotide sequence ID" value="NZ_ARXX01000025.1"/>
</dbReference>
<evidence type="ECO:0000256" key="2">
    <source>
        <dbReference type="ARBA" id="ARBA00006464"/>
    </source>
</evidence>
<evidence type="ECO:0000259" key="8">
    <source>
        <dbReference type="Pfam" id="PF02397"/>
    </source>
</evidence>
<comment type="subcellular location">
    <subcellularLocation>
        <location evidence="1">Membrane</location>
        <topology evidence="1">Multi-pass membrane protein</topology>
    </subcellularLocation>
</comment>
<comment type="similarity">
    <text evidence="2">Belongs to the bacterial sugar transferase family.</text>
</comment>
<dbReference type="InterPro" id="IPR003362">
    <property type="entry name" value="Bact_transf"/>
</dbReference>
<evidence type="ECO:0000256" key="1">
    <source>
        <dbReference type="ARBA" id="ARBA00004141"/>
    </source>
</evidence>
<keyword evidence="6 7" id="KW-0472">Membrane</keyword>
<organism evidence="9 10">
    <name type="scientific">Alloalcanivorax profundimaris</name>
    <dbReference type="NCBI Taxonomy" id="2735259"/>
    <lineage>
        <taxon>Bacteria</taxon>
        <taxon>Pseudomonadati</taxon>
        <taxon>Pseudomonadota</taxon>
        <taxon>Gammaproteobacteria</taxon>
        <taxon>Oceanospirillales</taxon>
        <taxon>Alcanivoracaceae</taxon>
        <taxon>Alloalcanivorax</taxon>
    </lineage>
</organism>
<dbReference type="EMBL" id="ARXX01000025">
    <property type="protein sequence ID" value="MBF5056595.1"/>
    <property type="molecule type" value="Genomic_DNA"/>
</dbReference>